<proteinExistence type="predicted"/>
<name>A0A1G9BKE9_9RHOB</name>
<sequence>MLRYFRVGLAFLALASCQTEEAQSEVDDAGAAECAAQGGHWGVAGAFNPNPICTLPTPDAGKACNAETDCSGMCMANTRTCSTHSPIFGCHVFLDDEGREYEMCID</sequence>
<dbReference type="PROSITE" id="PS51257">
    <property type="entry name" value="PROKAR_LIPOPROTEIN"/>
    <property type="match status" value="1"/>
</dbReference>
<dbReference type="RefSeq" id="WP_093159238.1">
    <property type="nucleotide sequence ID" value="NZ_FNEK01000040.1"/>
</dbReference>
<dbReference type="AlphaFoldDB" id="A0A1G9BKE9"/>
<dbReference type="Proteomes" id="UP000199382">
    <property type="component" value="Unassembled WGS sequence"/>
</dbReference>
<protein>
    <submittedName>
        <fullName evidence="1">Uncharacterized protein</fullName>
    </submittedName>
</protein>
<keyword evidence="2" id="KW-1185">Reference proteome</keyword>
<dbReference type="OrthoDB" id="8592692at2"/>
<dbReference type="STRING" id="571298.SAMN04488026_10404"/>
<evidence type="ECO:0000313" key="2">
    <source>
        <dbReference type="Proteomes" id="UP000199382"/>
    </source>
</evidence>
<evidence type="ECO:0000313" key="1">
    <source>
        <dbReference type="EMBL" id="SDK39893.1"/>
    </source>
</evidence>
<accession>A0A1G9BKE9</accession>
<gene>
    <name evidence="1" type="ORF">SAMN04488026_10404</name>
</gene>
<dbReference type="EMBL" id="FNEK01000040">
    <property type="protein sequence ID" value="SDK39893.1"/>
    <property type="molecule type" value="Genomic_DNA"/>
</dbReference>
<reference evidence="1 2" key="1">
    <citation type="submission" date="2016-10" db="EMBL/GenBank/DDBJ databases">
        <authorList>
            <person name="de Groot N.N."/>
        </authorList>
    </citation>
    <scope>NUCLEOTIDE SEQUENCE [LARGE SCALE GENOMIC DNA]</scope>
    <source>
        <strain evidence="1 2">DSM 25294</strain>
    </source>
</reference>
<organism evidence="1 2">
    <name type="scientific">Aliiruegeria lutimaris</name>
    <dbReference type="NCBI Taxonomy" id="571298"/>
    <lineage>
        <taxon>Bacteria</taxon>
        <taxon>Pseudomonadati</taxon>
        <taxon>Pseudomonadota</taxon>
        <taxon>Alphaproteobacteria</taxon>
        <taxon>Rhodobacterales</taxon>
        <taxon>Roseobacteraceae</taxon>
        <taxon>Aliiruegeria</taxon>
    </lineage>
</organism>